<dbReference type="SUPFAM" id="SSF48452">
    <property type="entry name" value="TPR-like"/>
    <property type="match status" value="1"/>
</dbReference>
<evidence type="ECO:0000259" key="4">
    <source>
        <dbReference type="SMART" id="SM00287"/>
    </source>
</evidence>
<dbReference type="GO" id="GO:0016757">
    <property type="term" value="F:glycosyltransferase activity"/>
    <property type="evidence" value="ECO:0007669"/>
    <property type="project" value="TreeGrafter"/>
</dbReference>
<dbReference type="SMART" id="SM00287">
    <property type="entry name" value="SH3b"/>
    <property type="match status" value="1"/>
</dbReference>
<name>A0A0S2I2L0_9BACT</name>
<proteinExistence type="predicted"/>
<keyword evidence="2" id="KW-1133">Transmembrane helix</keyword>
<evidence type="ECO:0000256" key="3">
    <source>
        <dbReference type="SAM" id="SignalP"/>
    </source>
</evidence>
<dbReference type="PANTHER" id="PTHR44998:SF1">
    <property type="entry name" value="UDP-N-ACETYLGLUCOSAMINE--PEPTIDE N-ACETYLGLUCOSAMINYLTRANSFERASE 110 KDA SUBUNIT"/>
    <property type="match status" value="1"/>
</dbReference>
<dbReference type="SMART" id="SM00028">
    <property type="entry name" value="TPR"/>
    <property type="match status" value="2"/>
</dbReference>
<dbReference type="InterPro" id="IPR019734">
    <property type="entry name" value="TPR_rpt"/>
</dbReference>
<keyword evidence="5" id="KW-0808">Transferase</keyword>
<keyword evidence="6" id="KW-1185">Reference proteome</keyword>
<dbReference type="GO" id="GO:0006493">
    <property type="term" value="P:protein O-linked glycosylation"/>
    <property type="evidence" value="ECO:0007669"/>
    <property type="project" value="TreeGrafter"/>
</dbReference>
<dbReference type="Pfam" id="PF00515">
    <property type="entry name" value="TPR_1"/>
    <property type="match status" value="1"/>
</dbReference>
<feature type="chain" id="PRO_5006599423" evidence="3">
    <location>
        <begin position="22"/>
        <end position="261"/>
    </location>
</feature>
<dbReference type="PANTHER" id="PTHR44998">
    <property type="match status" value="1"/>
</dbReference>
<gene>
    <name evidence="5" type="ORF">L21SP5_02875</name>
</gene>
<organism evidence="5 6">
    <name type="scientific">Salinivirga cyanobacteriivorans</name>
    <dbReference type="NCBI Taxonomy" id="1307839"/>
    <lineage>
        <taxon>Bacteria</taxon>
        <taxon>Pseudomonadati</taxon>
        <taxon>Bacteroidota</taxon>
        <taxon>Bacteroidia</taxon>
        <taxon>Bacteroidales</taxon>
        <taxon>Salinivirgaceae</taxon>
        <taxon>Salinivirga</taxon>
    </lineage>
</organism>
<dbReference type="Pfam" id="PF08239">
    <property type="entry name" value="SH3_3"/>
    <property type="match status" value="1"/>
</dbReference>
<evidence type="ECO:0000313" key="5">
    <source>
        <dbReference type="EMBL" id="ALO16495.1"/>
    </source>
</evidence>
<dbReference type="Proteomes" id="UP000064893">
    <property type="component" value="Chromosome"/>
</dbReference>
<dbReference type="Gene3D" id="1.25.40.10">
    <property type="entry name" value="Tetratricopeptide repeat domain"/>
    <property type="match status" value="1"/>
</dbReference>
<dbReference type="KEGG" id="blq:L21SP5_02875"/>
<dbReference type="EMBL" id="CP013118">
    <property type="protein sequence ID" value="ALO16495.1"/>
    <property type="molecule type" value="Genomic_DNA"/>
</dbReference>
<dbReference type="Gene3D" id="2.30.30.40">
    <property type="entry name" value="SH3 Domains"/>
    <property type="match status" value="1"/>
</dbReference>
<feature type="domain" description="SH3b" evidence="4">
    <location>
        <begin position="199"/>
        <end position="261"/>
    </location>
</feature>
<protein>
    <submittedName>
        <fullName evidence="5">Putative O-linked N-acetylglucosamine transferase, SPINDLY family</fullName>
    </submittedName>
</protein>
<dbReference type="AlphaFoldDB" id="A0A0S2I2L0"/>
<feature type="repeat" description="TPR" evidence="1">
    <location>
        <begin position="66"/>
        <end position="99"/>
    </location>
</feature>
<dbReference type="PROSITE" id="PS50005">
    <property type="entry name" value="TPR"/>
    <property type="match status" value="1"/>
</dbReference>
<dbReference type="InterPro" id="IPR003646">
    <property type="entry name" value="SH3-like_bac-type"/>
</dbReference>
<evidence type="ECO:0000256" key="1">
    <source>
        <dbReference type="PROSITE-ProRule" id="PRU00339"/>
    </source>
</evidence>
<evidence type="ECO:0000256" key="2">
    <source>
        <dbReference type="SAM" id="Phobius"/>
    </source>
</evidence>
<dbReference type="STRING" id="1307839.L21SP5_02875"/>
<accession>A0A0S2I2L0</accession>
<feature type="transmembrane region" description="Helical" evidence="2">
    <location>
        <begin position="141"/>
        <end position="162"/>
    </location>
</feature>
<keyword evidence="2" id="KW-0472">Membrane</keyword>
<dbReference type="InterPro" id="IPR011990">
    <property type="entry name" value="TPR-like_helical_dom_sf"/>
</dbReference>
<keyword evidence="1" id="KW-0802">TPR repeat</keyword>
<feature type="transmembrane region" description="Helical" evidence="2">
    <location>
        <begin position="174"/>
        <end position="196"/>
    </location>
</feature>
<feature type="signal peptide" evidence="3">
    <location>
        <begin position="1"/>
        <end position="21"/>
    </location>
</feature>
<keyword evidence="3" id="KW-0732">Signal</keyword>
<reference evidence="5 6" key="1">
    <citation type="submission" date="2015-11" db="EMBL/GenBank/DDBJ databases">
        <title>Description and complete genome sequence of a novel strain predominating in hypersaline microbial mats and representing a new family of the Bacteriodetes phylum.</title>
        <authorList>
            <person name="Spring S."/>
            <person name="Bunk B."/>
            <person name="Sproer C."/>
            <person name="Klenk H.-P."/>
        </authorList>
    </citation>
    <scope>NUCLEOTIDE SEQUENCE [LARGE SCALE GENOMIC DNA]</scope>
    <source>
        <strain evidence="5 6">L21-Spi-D4</strain>
    </source>
</reference>
<dbReference type="PROSITE" id="PS50293">
    <property type="entry name" value="TPR_REGION"/>
    <property type="match status" value="1"/>
</dbReference>
<sequence precursor="true">MTQKLFIYIVAPILAATTAMAGVPQQEEAAQYQSWIDSAETAYTSQNYTKAVDYYRQVLDYGMTSADLHYNLGNSWYKQGALPEAILHYEKALKYNPAHEDARFNLQMANSHITDRIEPAHVPFYQRWYKQLWQSMPLDSWATQSIIAFLVLIGSILLFVFTRSIGLKKTALPIGLLALVVMIMSLMLGAEARAYLEDTHKAIVFEPTLNVKSAPDESGTDLFTIHEGLKVEIREELGQWTEIEIADGRVGWVPNESFKKV</sequence>
<evidence type="ECO:0000313" key="6">
    <source>
        <dbReference type="Proteomes" id="UP000064893"/>
    </source>
</evidence>
<keyword evidence="2" id="KW-0812">Transmembrane</keyword>